<dbReference type="PANTHER" id="PTHR47332">
    <property type="entry name" value="SET DOMAIN-CONTAINING PROTEIN 5"/>
    <property type="match status" value="1"/>
</dbReference>
<keyword evidence="1" id="KW-0732">Signal</keyword>
<dbReference type="Proteomes" id="UP000829685">
    <property type="component" value="Unassembled WGS sequence"/>
</dbReference>
<dbReference type="Gene3D" id="2.170.270.10">
    <property type="entry name" value="SET domain"/>
    <property type="match status" value="1"/>
</dbReference>
<reference evidence="3" key="1">
    <citation type="submission" date="2021-03" db="EMBL/GenBank/DDBJ databases">
        <title>Revisited historic fungal species revealed as producer of novel bioactive compounds through whole genome sequencing and comparative genomics.</title>
        <authorList>
            <person name="Vignolle G.A."/>
            <person name="Hochenegger N."/>
            <person name="Mach R.L."/>
            <person name="Mach-Aigner A.R."/>
            <person name="Javad Rahimi M."/>
            <person name="Salim K.A."/>
            <person name="Chan C.M."/>
            <person name="Lim L.B.L."/>
            <person name="Cai F."/>
            <person name="Druzhinina I.S."/>
            <person name="U'Ren J.M."/>
            <person name="Derntl C."/>
        </authorList>
    </citation>
    <scope>NUCLEOTIDE SEQUENCE</scope>
    <source>
        <strain evidence="3">TUCIM 5799</strain>
    </source>
</reference>
<dbReference type="SMART" id="SM00317">
    <property type="entry name" value="SET"/>
    <property type="match status" value="1"/>
</dbReference>
<dbReference type="CDD" id="cd20071">
    <property type="entry name" value="SET_SMYD"/>
    <property type="match status" value="1"/>
</dbReference>
<evidence type="ECO:0000313" key="3">
    <source>
        <dbReference type="EMBL" id="KAI1855857.1"/>
    </source>
</evidence>
<feature type="signal peptide" evidence="1">
    <location>
        <begin position="1"/>
        <end position="17"/>
    </location>
</feature>
<gene>
    <name evidence="3" type="ORF">JX265_012120</name>
</gene>
<protein>
    <recommendedName>
        <fullName evidence="2">SET domain-containing protein</fullName>
    </recommendedName>
</protein>
<organism evidence="3 4">
    <name type="scientific">Neoarthrinium moseri</name>
    <dbReference type="NCBI Taxonomy" id="1658444"/>
    <lineage>
        <taxon>Eukaryota</taxon>
        <taxon>Fungi</taxon>
        <taxon>Dikarya</taxon>
        <taxon>Ascomycota</taxon>
        <taxon>Pezizomycotina</taxon>
        <taxon>Sordariomycetes</taxon>
        <taxon>Xylariomycetidae</taxon>
        <taxon>Amphisphaeriales</taxon>
        <taxon>Apiosporaceae</taxon>
        <taxon>Neoarthrinium</taxon>
    </lineage>
</organism>
<proteinExistence type="predicted"/>
<dbReference type="SUPFAM" id="SSF82199">
    <property type="entry name" value="SET domain"/>
    <property type="match status" value="1"/>
</dbReference>
<dbReference type="PROSITE" id="PS50280">
    <property type="entry name" value="SET"/>
    <property type="match status" value="1"/>
</dbReference>
<evidence type="ECO:0000256" key="1">
    <source>
        <dbReference type="SAM" id="SignalP"/>
    </source>
</evidence>
<feature type="chain" id="PRO_5040295402" description="SET domain-containing protein" evidence="1">
    <location>
        <begin position="18"/>
        <end position="361"/>
    </location>
</feature>
<evidence type="ECO:0000259" key="2">
    <source>
        <dbReference type="PROSITE" id="PS50280"/>
    </source>
</evidence>
<sequence>MRIRFLSLAIAPSTICAYSSFTSAPTFLDSSLLCARTLFQPLYCGRSNRDGLTTNLQLEEEHCLTAPIVRAPSNTTWEVRPSIGKGLGVFATALIKTGTRIMVEEPLFSINPPEFVPGKGYEIQAMIDDVDVAVAGLTAEQRSDFHSCHEYRLPSEQESDEHRNMFIFRSNAYTLTDGTVAMFPQIAKINHSCRPNAANVWSEASGLRIIWAARDIQPGEEVTVTYAPLLKSHAGRQSRLSQYGFQCTCAACVDHERTDSERVKMGKYLSELEDRLTRNTSEFANKKLLPKALALVEMLELEHMMDYLPNAYHVAAEISLRLKDSLAASKWSTKALTLHGYADERSHAVLQERLFLDRISP</sequence>
<keyword evidence="4" id="KW-1185">Reference proteome</keyword>
<dbReference type="AlphaFoldDB" id="A0A9Q0AJ04"/>
<accession>A0A9Q0AJ04</accession>
<evidence type="ECO:0000313" key="4">
    <source>
        <dbReference type="Proteomes" id="UP000829685"/>
    </source>
</evidence>
<feature type="domain" description="SET" evidence="2">
    <location>
        <begin position="75"/>
        <end position="227"/>
    </location>
</feature>
<dbReference type="Pfam" id="PF00856">
    <property type="entry name" value="SET"/>
    <property type="match status" value="1"/>
</dbReference>
<name>A0A9Q0AJ04_9PEZI</name>
<comment type="caution">
    <text evidence="3">The sequence shown here is derived from an EMBL/GenBank/DDBJ whole genome shotgun (WGS) entry which is preliminary data.</text>
</comment>
<dbReference type="EMBL" id="JAFIMR010000049">
    <property type="protein sequence ID" value="KAI1855857.1"/>
    <property type="molecule type" value="Genomic_DNA"/>
</dbReference>
<dbReference type="InterPro" id="IPR046341">
    <property type="entry name" value="SET_dom_sf"/>
</dbReference>
<dbReference type="InterPro" id="IPR001214">
    <property type="entry name" value="SET_dom"/>
</dbReference>
<dbReference type="InterPro" id="IPR053185">
    <property type="entry name" value="SET_domain_protein"/>
</dbReference>
<dbReference type="PANTHER" id="PTHR47332:SF4">
    <property type="entry name" value="SET DOMAIN-CONTAINING PROTEIN 5"/>
    <property type="match status" value="1"/>
</dbReference>